<proteinExistence type="predicted"/>
<reference evidence="3 4" key="1">
    <citation type="submission" date="2020-04" db="EMBL/GenBank/DDBJ databases">
        <title>Perkinsus olseni comparative genomics.</title>
        <authorList>
            <person name="Bogema D.R."/>
        </authorList>
    </citation>
    <scope>NUCLEOTIDE SEQUENCE [LARGE SCALE GENOMIC DNA]</scope>
    <source>
        <strain evidence="3">ATCC PRA-205</strain>
    </source>
</reference>
<dbReference type="EMBL" id="JABANM010023119">
    <property type="protein sequence ID" value="KAF4718430.1"/>
    <property type="molecule type" value="Genomic_DNA"/>
</dbReference>
<feature type="region of interest" description="Disordered" evidence="1">
    <location>
        <begin position="150"/>
        <end position="193"/>
    </location>
</feature>
<protein>
    <recommendedName>
        <fullName evidence="2">SAP domain-containing protein</fullName>
    </recommendedName>
</protein>
<feature type="non-terminal residue" evidence="3">
    <location>
        <position position="272"/>
    </location>
</feature>
<accession>A0A7J6RFI0</accession>
<comment type="caution">
    <text evidence="3">The sequence shown here is derived from an EMBL/GenBank/DDBJ whole genome shotgun (WGS) entry which is preliminary data.</text>
</comment>
<feature type="compositionally biased region" description="Polar residues" evidence="1">
    <location>
        <begin position="157"/>
        <end position="168"/>
    </location>
</feature>
<dbReference type="Pfam" id="PF02037">
    <property type="entry name" value="SAP"/>
    <property type="match status" value="1"/>
</dbReference>
<dbReference type="Proteomes" id="UP000574390">
    <property type="component" value="Unassembled WGS sequence"/>
</dbReference>
<sequence>LVGRNTYQIDKGISQLPGGHRLWWMRRLLGLELRYLPSRSLIPARRLPTARASGPEAQRTLLDLWEFKRRLCVKESGLSRRPMMTASHETEAYNRYSVMRVGVLRALCKEKGLPSDGRKEDLVNRLCNNCSSSSYSGLINASTSSIIGGPSAGPATSKPSTDVTTSDGVLSEGGITTPHESSGEGDGSSSSHLTTTELHELASIADEIRHIRKQTEFSLLRVAGIITDYPPSCLASDSRYGGAPKSTPYGFPVAAPTSRAAVALRLREPYWP</sequence>
<evidence type="ECO:0000259" key="2">
    <source>
        <dbReference type="PROSITE" id="PS50800"/>
    </source>
</evidence>
<evidence type="ECO:0000256" key="1">
    <source>
        <dbReference type="SAM" id="MobiDB-lite"/>
    </source>
</evidence>
<feature type="domain" description="SAP" evidence="2">
    <location>
        <begin position="96"/>
        <end position="130"/>
    </location>
</feature>
<gene>
    <name evidence="3" type="ORF">FOZ62_006813</name>
</gene>
<evidence type="ECO:0000313" key="4">
    <source>
        <dbReference type="Proteomes" id="UP000574390"/>
    </source>
</evidence>
<dbReference type="InterPro" id="IPR003034">
    <property type="entry name" value="SAP_dom"/>
</dbReference>
<evidence type="ECO:0000313" key="3">
    <source>
        <dbReference type="EMBL" id="KAF4718430.1"/>
    </source>
</evidence>
<dbReference type="PROSITE" id="PS50800">
    <property type="entry name" value="SAP"/>
    <property type="match status" value="1"/>
</dbReference>
<name>A0A7J6RFI0_PEROL</name>
<dbReference type="SUPFAM" id="SSF68906">
    <property type="entry name" value="SAP domain"/>
    <property type="match status" value="1"/>
</dbReference>
<dbReference type="InterPro" id="IPR036361">
    <property type="entry name" value="SAP_dom_sf"/>
</dbReference>
<dbReference type="SMART" id="SM00513">
    <property type="entry name" value="SAP"/>
    <property type="match status" value="1"/>
</dbReference>
<dbReference type="Gene3D" id="1.10.720.30">
    <property type="entry name" value="SAP domain"/>
    <property type="match status" value="1"/>
</dbReference>
<dbReference type="AlphaFoldDB" id="A0A7J6RFI0"/>
<organism evidence="3 4">
    <name type="scientific">Perkinsus olseni</name>
    <name type="common">Perkinsus atlanticus</name>
    <dbReference type="NCBI Taxonomy" id="32597"/>
    <lineage>
        <taxon>Eukaryota</taxon>
        <taxon>Sar</taxon>
        <taxon>Alveolata</taxon>
        <taxon>Perkinsozoa</taxon>
        <taxon>Perkinsea</taxon>
        <taxon>Perkinsida</taxon>
        <taxon>Perkinsidae</taxon>
        <taxon>Perkinsus</taxon>
    </lineage>
</organism>